<organism evidence="2">
    <name type="scientific">uncultured Anaerotruncus sp</name>
    <dbReference type="NCBI Taxonomy" id="905011"/>
    <lineage>
        <taxon>Bacteria</taxon>
        <taxon>Bacillati</taxon>
        <taxon>Bacillota</taxon>
        <taxon>Clostridia</taxon>
        <taxon>Eubacteriales</taxon>
        <taxon>Oscillospiraceae</taxon>
        <taxon>Anaerotruncus</taxon>
        <taxon>environmental samples</taxon>
    </lineage>
</organism>
<reference evidence="2" key="1">
    <citation type="submission" date="2015-09" db="EMBL/GenBank/DDBJ databases">
        <authorList>
            <consortium name="Pathogen Informatics"/>
        </authorList>
    </citation>
    <scope>NUCLEOTIDE SEQUENCE</scope>
    <source>
        <strain evidence="2">2789STDY5834896</strain>
    </source>
</reference>
<dbReference type="AlphaFoldDB" id="A0A1C6JX30"/>
<dbReference type="Gene3D" id="3.40.1190.20">
    <property type="match status" value="1"/>
</dbReference>
<proteinExistence type="predicted"/>
<evidence type="ECO:0000313" key="2">
    <source>
        <dbReference type="EMBL" id="SCJ86501.1"/>
    </source>
</evidence>
<dbReference type="PANTHER" id="PTHR47098:SF2">
    <property type="entry name" value="PROTEIN MAK32"/>
    <property type="match status" value="1"/>
</dbReference>
<evidence type="ECO:0000259" key="1">
    <source>
        <dbReference type="Pfam" id="PF00294"/>
    </source>
</evidence>
<dbReference type="InterPro" id="IPR029056">
    <property type="entry name" value="Ribokinase-like"/>
</dbReference>
<name>A0A1C6JX30_9FIRM</name>
<keyword evidence="2" id="KW-0808">Transferase</keyword>
<accession>A0A1C6JX30</accession>
<dbReference type="GO" id="GO:0016301">
    <property type="term" value="F:kinase activity"/>
    <property type="evidence" value="ECO:0007669"/>
    <property type="project" value="UniProtKB-KW"/>
</dbReference>
<gene>
    <name evidence="2" type="ORF">SAMEA3545359_02362</name>
</gene>
<feature type="domain" description="Carbohydrate kinase PfkB" evidence="1">
    <location>
        <begin position="157"/>
        <end position="285"/>
    </location>
</feature>
<dbReference type="PANTHER" id="PTHR47098">
    <property type="entry name" value="PROTEIN MAK32"/>
    <property type="match status" value="1"/>
</dbReference>
<keyword evidence="2" id="KW-0418">Kinase</keyword>
<protein>
    <submittedName>
        <fullName evidence="2">PfkB family carbohydrate kinase</fullName>
    </submittedName>
</protein>
<dbReference type="Pfam" id="PF00294">
    <property type="entry name" value="PfkB"/>
    <property type="match status" value="1"/>
</dbReference>
<dbReference type="InterPro" id="IPR011611">
    <property type="entry name" value="PfkB_dom"/>
</dbReference>
<dbReference type="SUPFAM" id="SSF53613">
    <property type="entry name" value="Ribokinase-like"/>
    <property type="match status" value="1"/>
</dbReference>
<dbReference type="EMBL" id="FMHG01000002">
    <property type="protein sequence ID" value="SCJ86501.1"/>
    <property type="molecule type" value="Genomic_DNA"/>
</dbReference>
<sequence length="319" mass="36119">MRYGAVGCIITNRIDFTDGSQIDGIMGGTVYGLEGIRFYDESCQLFGNVGDDFERDYGPWMDRNRIPRAGIATVGEYTIYDIVRYAADGTYEEIPGHGESYDEFRFNFGVMTPDHRNVAPYADGLKGLYVALGTDPVFWRELYALKQRYGFQIMYEVIHMDTFPDRLDRVMNVLQYVDMFSINLPETKRLFGLETEQQCIDKLKSLNLPFVLFRVGDRGLYAISGGKHFFVPCLRYEGKVQDPTGCGNSSTSASMVGFCEGHDPLMCGVMGSVAAHFNVRQYGPVQDFSPELMAEVRQMVHTQYDQLAKQYIAQGQPPR</sequence>